<evidence type="ECO:0000313" key="10">
    <source>
        <dbReference type="EMBL" id="KNY26885.1"/>
    </source>
</evidence>
<dbReference type="SMART" id="SM00387">
    <property type="entry name" value="HATPase_c"/>
    <property type="match status" value="1"/>
</dbReference>
<dbReference type="PANTHER" id="PTHR43065:SF10">
    <property type="entry name" value="PEROXIDE STRESS-ACTIVATED HISTIDINE KINASE MAK3"/>
    <property type="match status" value="1"/>
</dbReference>
<dbReference type="PRINTS" id="PR00344">
    <property type="entry name" value="BCTRLSENSOR"/>
</dbReference>
<dbReference type="eggNOG" id="COG4191">
    <property type="taxonomic scope" value="Bacteria"/>
</dbReference>
<dbReference type="STRING" id="398512.Bccel_2150"/>
<reference evidence="11" key="1">
    <citation type="submission" date="2015-07" db="EMBL/GenBank/DDBJ databases">
        <title>Near-Complete Genome Sequence of the Cellulolytic Bacterium Bacteroides (Pseudobacteroides) cellulosolvens ATCC 35603.</title>
        <authorList>
            <person name="Dassa B."/>
            <person name="Utturkar S.M."/>
            <person name="Klingeman D.M."/>
            <person name="Hurt R.A."/>
            <person name="Keller M."/>
            <person name="Xu J."/>
            <person name="Reddy Y.H.K."/>
            <person name="Borovok I."/>
            <person name="Grinberg I.R."/>
            <person name="Lamed R."/>
            <person name="Zhivin O."/>
            <person name="Bayer E.A."/>
            <person name="Brown S.D."/>
        </authorList>
    </citation>
    <scope>NUCLEOTIDE SEQUENCE [LARGE SCALE GENOMIC DNA]</scope>
    <source>
        <strain evidence="11">DSM 2933</strain>
    </source>
</reference>
<dbReference type="InterPro" id="IPR005467">
    <property type="entry name" value="His_kinase_dom"/>
</dbReference>
<protein>
    <recommendedName>
        <fullName evidence="2">histidine kinase</fullName>
        <ecNumber evidence="2">2.7.13.3</ecNumber>
    </recommendedName>
</protein>
<sequence>MCIDNIKISTKKANELETLKKSLNEDIHIISVSADHLIEMVKRFREQMQDIVISPTQNSIMDIVNQALTMVNPLILSKNVTVIKDMEFDAILKCDEFHLKEALINILKNSIDAMEPNGRIIIDFSRTQNRGIAISITDDGKGIPEDTINRVFDSFFSTKKSDLNFGLGLFYCYNVMLYHGGKCDISSRVGEGTSVFLTFNKKSVFEVVEV</sequence>
<keyword evidence="3" id="KW-0597">Phosphoprotein</keyword>
<evidence type="ECO:0000256" key="3">
    <source>
        <dbReference type="ARBA" id="ARBA00022553"/>
    </source>
</evidence>
<feature type="domain" description="Histidine kinase" evidence="9">
    <location>
        <begin position="41"/>
        <end position="203"/>
    </location>
</feature>
<dbReference type="Pfam" id="PF02518">
    <property type="entry name" value="HATPase_c"/>
    <property type="match status" value="1"/>
</dbReference>
<organism evidence="10 11">
    <name type="scientific">Pseudobacteroides cellulosolvens ATCC 35603 = DSM 2933</name>
    <dbReference type="NCBI Taxonomy" id="398512"/>
    <lineage>
        <taxon>Bacteria</taxon>
        <taxon>Bacillati</taxon>
        <taxon>Bacillota</taxon>
        <taxon>Clostridia</taxon>
        <taxon>Eubacteriales</taxon>
        <taxon>Oscillospiraceae</taxon>
        <taxon>Pseudobacteroides</taxon>
    </lineage>
</organism>
<dbReference type="AlphaFoldDB" id="A0A0L6JMA4"/>
<comment type="caution">
    <text evidence="10">The sequence shown here is derived from an EMBL/GenBank/DDBJ whole genome shotgun (WGS) entry which is preliminary data.</text>
</comment>
<evidence type="ECO:0000256" key="6">
    <source>
        <dbReference type="ARBA" id="ARBA00022777"/>
    </source>
</evidence>
<evidence type="ECO:0000259" key="9">
    <source>
        <dbReference type="PROSITE" id="PS50109"/>
    </source>
</evidence>
<keyword evidence="8" id="KW-0902">Two-component regulatory system</keyword>
<keyword evidence="6" id="KW-0418">Kinase</keyword>
<proteinExistence type="predicted"/>
<dbReference type="GO" id="GO:0005524">
    <property type="term" value="F:ATP binding"/>
    <property type="evidence" value="ECO:0007669"/>
    <property type="project" value="UniProtKB-KW"/>
</dbReference>
<evidence type="ECO:0000256" key="4">
    <source>
        <dbReference type="ARBA" id="ARBA00022679"/>
    </source>
</evidence>
<dbReference type="Proteomes" id="UP000036923">
    <property type="component" value="Unassembled WGS sequence"/>
</dbReference>
<comment type="catalytic activity">
    <reaction evidence="1">
        <text>ATP + protein L-histidine = ADP + protein N-phospho-L-histidine.</text>
        <dbReference type="EC" id="2.7.13.3"/>
    </reaction>
</comment>
<dbReference type="EC" id="2.7.13.3" evidence="2"/>
<dbReference type="EMBL" id="LGTC01000001">
    <property type="protein sequence ID" value="KNY26885.1"/>
    <property type="molecule type" value="Genomic_DNA"/>
</dbReference>
<dbReference type="GO" id="GO:0004673">
    <property type="term" value="F:protein histidine kinase activity"/>
    <property type="evidence" value="ECO:0007669"/>
    <property type="project" value="UniProtKB-EC"/>
</dbReference>
<keyword evidence="5" id="KW-0547">Nucleotide-binding</keyword>
<gene>
    <name evidence="10" type="ORF">Bccel_2150</name>
</gene>
<evidence type="ECO:0000256" key="5">
    <source>
        <dbReference type="ARBA" id="ARBA00022741"/>
    </source>
</evidence>
<dbReference type="Gene3D" id="3.30.565.10">
    <property type="entry name" value="Histidine kinase-like ATPase, C-terminal domain"/>
    <property type="match status" value="1"/>
</dbReference>
<dbReference type="InterPro" id="IPR003594">
    <property type="entry name" value="HATPase_dom"/>
</dbReference>
<dbReference type="PANTHER" id="PTHR43065">
    <property type="entry name" value="SENSOR HISTIDINE KINASE"/>
    <property type="match status" value="1"/>
</dbReference>
<evidence type="ECO:0000256" key="7">
    <source>
        <dbReference type="ARBA" id="ARBA00022840"/>
    </source>
</evidence>
<evidence type="ECO:0000256" key="8">
    <source>
        <dbReference type="ARBA" id="ARBA00023012"/>
    </source>
</evidence>
<dbReference type="InterPro" id="IPR004358">
    <property type="entry name" value="Sig_transdc_His_kin-like_C"/>
</dbReference>
<evidence type="ECO:0000256" key="2">
    <source>
        <dbReference type="ARBA" id="ARBA00012438"/>
    </source>
</evidence>
<dbReference type="CDD" id="cd00075">
    <property type="entry name" value="HATPase"/>
    <property type="match status" value="1"/>
</dbReference>
<keyword evidence="7 10" id="KW-0067">ATP-binding</keyword>
<evidence type="ECO:0000313" key="11">
    <source>
        <dbReference type="Proteomes" id="UP000036923"/>
    </source>
</evidence>
<dbReference type="InterPro" id="IPR036890">
    <property type="entry name" value="HATPase_C_sf"/>
</dbReference>
<dbReference type="GO" id="GO:0000160">
    <property type="term" value="P:phosphorelay signal transduction system"/>
    <property type="evidence" value="ECO:0007669"/>
    <property type="project" value="UniProtKB-KW"/>
</dbReference>
<dbReference type="PROSITE" id="PS50109">
    <property type="entry name" value="HIS_KIN"/>
    <property type="match status" value="1"/>
</dbReference>
<name>A0A0L6JMA4_9FIRM</name>
<dbReference type="RefSeq" id="WP_154673545.1">
    <property type="nucleotide sequence ID" value="NZ_KN050764.1"/>
</dbReference>
<accession>A0A0L6JMA4</accession>
<keyword evidence="4" id="KW-0808">Transferase</keyword>
<dbReference type="SUPFAM" id="SSF55874">
    <property type="entry name" value="ATPase domain of HSP90 chaperone/DNA topoisomerase II/histidine kinase"/>
    <property type="match status" value="1"/>
</dbReference>
<keyword evidence="11" id="KW-1185">Reference proteome</keyword>
<evidence type="ECO:0000256" key="1">
    <source>
        <dbReference type="ARBA" id="ARBA00000085"/>
    </source>
</evidence>